<gene>
    <name evidence="5" type="ORF">CWATWH0003_2883t1</name>
</gene>
<reference evidence="5 6" key="1">
    <citation type="journal article" date="2011" name="Front. Microbiol.">
        <title>Two Strains of Crocosphaera watsonii with Highly Conserved Genomes are Distinguished by Strain-Specific Features.</title>
        <authorList>
            <person name="Bench S.R."/>
            <person name="Ilikchyan I.N."/>
            <person name="Tripp H.J."/>
            <person name="Zehr J.P."/>
        </authorList>
    </citation>
    <scope>NUCLEOTIDE SEQUENCE [LARGE SCALE GENOMIC DNA]</scope>
    <source>
        <strain evidence="5 6">WH 0003</strain>
    </source>
</reference>
<feature type="domain" description="Response regulatory" evidence="4">
    <location>
        <begin position="1"/>
        <end position="104"/>
    </location>
</feature>
<protein>
    <submittedName>
        <fullName evidence="5">Two-component response regulator, putative</fullName>
    </submittedName>
</protein>
<dbReference type="InterPro" id="IPR001789">
    <property type="entry name" value="Sig_transdc_resp-reg_receiver"/>
</dbReference>
<dbReference type="Gene3D" id="3.40.50.2300">
    <property type="match status" value="1"/>
</dbReference>
<evidence type="ECO:0000313" key="6">
    <source>
        <dbReference type="Proteomes" id="UP000003477"/>
    </source>
</evidence>
<dbReference type="PANTHER" id="PTHR44591:SF3">
    <property type="entry name" value="RESPONSE REGULATORY DOMAIN-CONTAINING PROTEIN"/>
    <property type="match status" value="1"/>
</dbReference>
<dbReference type="InterPro" id="IPR050595">
    <property type="entry name" value="Bact_response_regulator"/>
</dbReference>
<feature type="compositionally biased region" description="Polar residues" evidence="3">
    <location>
        <begin position="110"/>
        <end position="125"/>
    </location>
</feature>
<accession>G5J5X8</accession>
<dbReference type="InterPro" id="IPR011006">
    <property type="entry name" value="CheY-like_superfamily"/>
</dbReference>
<feature type="non-terminal residue" evidence="5">
    <location>
        <position position="145"/>
    </location>
</feature>
<feature type="modified residue" description="4-aspartylphosphate" evidence="2">
    <location>
        <position position="37"/>
    </location>
</feature>
<dbReference type="SMART" id="SM00448">
    <property type="entry name" value="REC"/>
    <property type="match status" value="1"/>
</dbReference>
<organism evidence="5 6">
    <name type="scientific">Crocosphaera watsonii WH 0003</name>
    <dbReference type="NCBI Taxonomy" id="423471"/>
    <lineage>
        <taxon>Bacteria</taxon>
        <taxon>Bacillati</taxon>
        <taxon>Cyanobacteriota</taxon>
        <taxon>Cyanophyceae</taxon>
        <taxon>Oscillatoriophycideae</taxon>
        <taxon>Chroococcales</taxon>
        <taxon>Aphanothecaceae</taxon>
        <taxon>Crocosphaera</taxon>
    </lineage>
</organism>
<dbReference type="EMBL" id="AESD01000432">
    <property type="protein sequence ID" value="EHJ12409.1"/>
    <property type="molecule type" value="Genomic_DNA"/>
</dbReference>
<feature type="compositionally biased region" description="Basic and acidic residues" evidence="3">
    <location>
        <begin position="127"/>
        <end position="145"/>
    </location>
</feature>
<comment type="caution">
    <text evidence="5">The sequence shown here is derived from an EMBL/GenBank/DDBJ whole genome shotgun (WGS) entry which is preliminary data.</text>
</comment>
<proteinExistence type="predicted"/>
<keyword evidence="1 2" id="KW-0597">Phosphoprotein</keyword>
<sequence length="145" mass="16478">MIKAYLEEAEYEVIPIDNPTQSLTCLFKHKPDLVLIDFSMPGINGNKLCRIIKTSPLFKNTPLIMISGNSKMLTPENMKEAGAIDYLAKPFRKEQLHNIVNKYLSNNSKVNQRLTKGKNDTQSSFKPVEKPNIKQSEDLDKKPIT</sequence>
<dbReference type="AlphaFoldDB" id="G5J5X8"/>
<dbReference type="PANTHER" id="PTHR44591">
    <property type="entry name" value="STRESS RESPONSE REGULATOR PROTEIN 1"/>
    <property type="match status" value="1"/>
</dbReference>
<evidence type="ECO:0000256" key="1">
    <source>
        <dbReference type="ARBA" id="ARBA00022553"/>
    </source>
</evidence>
<evidence type="ECO:0000256" key="2">
    <source>
        <dbReference type="PROSITE-ProRule" id="PRU00169"/>
    </source>
</evidence>
<dbReference type="Pfam" id="PF00072">
    <property type="entry name" value="Response_reg"/>
    <property type="match status" value="1"/>
</dbReference>
<dbReference type="PROSITE" id="PS50110">
    <property type="entry name" value="RESPONSE_REGULATORY"/>
    <property type="match status" value="1"/>
</dbReference>
<name>G5J5X8_CROWT</name>
<dbReference type="GeneID" id="88769328"/>
<feature type="region of interest" description="Disordered" evidence="3">
    <location>
        <begin position="110"/>
        <end position="145"/>
    </location>
</feature>
<dbReference type="SUPFAM" id="SSF52172">
    <property type="entry name" value="CheY-like"/>
    <property type="match status" value="1"/>
</dbReference>
<dbReference type="Proteomes" id="UP000003477">
    <property type="component" value="Unassembled WGS sequence"/>
</dbReference>
<evidence type="ECO:0000259" key="4">
    <source>
        <dbReference type="PROSITE" id="PS50110"/>
    </source>
</evidence>
<evidence type="ECO:0000256" key="3">
    <source>
        <dbReference type="SAM" id="MobiDB-lite"/>
    </source>
</evidence>
<dbReference type="RefSeq" id="WP_007311030.1">
    <property type="nucleotide sequence ID" value="NZ_AESD01000432.1"/>
</dbReference>
<evidence type="ECO:0000313" key="5">
    <source>
        <dbReference type="EMBL" id="EHJ12409.1"/>
    </source>
</evidence>
<dbReference type="GO" id="GO:0000160">
    <property type="term" value="P:phosphorelay signal transduction system"/>
    <property type="evidence" value="ECO:0007669"/>
    <property type="project" value="InterPro"/>
</dbReference>